<evidence type="ECO:0000313" key="2">
    <source>
        <dbReference type="EMBL" id="SQJ04749.1"/>
    </source>
</evidence>
<accession>A0AAX2JE61</accession>
<evidence type="ECO:0000256" key="1">
    <source>
        <dbReference type="SAM" id="Phobius"/>
    </source>
</evidence>
<sequence>MKEFYRNNKKKIITGLSLLFILAGGYWSVRYHLSKTVEVILQIALGPKISSSSIEFKKYGLIEIKDLKLVSNKKTIIDAPKVELLYSKESLKKLRIEEIIIYDGTANITREKNGDINIVAAFTGSSKEESTDTEVKKEKEYKPGIGVPIDRITAINATTNFTDLSYRNPIQETAYGTSGFLTFSKEKGINLIFKGKNEDQIYTYALNTNKEPYDMNIKLENIAVKTDLLQYAYDGDEVSYNGGTLNLDLSISPKGLFGNADFKDVTVRYKELDTDIKVSGGTVDFQGKNVVVKADYEVFDKKDKFLLTYADDELNIDFAAKDITYAQIQKYSLAKELNLPLESLVVNDVKFNLNLNPAREFKVTIDFFSKDFSLNDLELKNTKGTFVYDINGIHINDFNTDISLWNKEMKEELFKKKIALSLDYFEEEGALKFDIKGNESINNYIPNIDGVFNFETKNKNFSFNFLSNIIKLRGRYYSNINKINLYRAGKFSLDYDLKNKNLERGSGVVDFNLYNLKFALDFIAENNKITIESLTAHDKDEDKITFNLTGETDIGKMSYDLNFDAEELNIERNILNEDALLNASLNGNVSGEKGNIKASIDVKSLTFKYLAEVNNIAGKFEFRKDEKIYGDFKGSIGQIKYNDYDLNGFIFAMRIKDDKFEIRDFRNGILDIAGNINLKNLASNIDFSVKDLNFEKFNIDFPKFYINDVNGKISGKINDPKIDVKVNDIRLDIGDEKRDILVHGNINYYKSLVNVNKVYVNNNIFNGKYNLKDKKYSAVLNIIEDDPSEYYSDTNLKYRVIGTLKIDGEDKKIDARLNSTIDKIYMRGTKLPNIYIEGRYKTDNIPDGTIEFNKIVLSNSEMQDILQLTAGYNLQTKEITAGINNQIVKLSTLKEYTKEEIVNGNLIFNGKLSGKIEDLKYDMKINSDLISVEKIKFKNFLIKINGNLDKVFLDEFSFKYLDNSFYSKGDITLDNKKYNFLVNSSKINLDFLNIFLEKYGITNIEGIAAFNLDLKDDGNSGYFNLKNFGMKSKDFFIDMNNFNSTIKLDKKRLYIENFQGKLNDGDTTLKGYLELPSITEILENPYYMEDLDYDVSLDTKGVNYKYSDYFRVMFDTKFNLKNNKLLGSINIIDGEVENIPSNSKSLFQIIKNFLFKSSSSIVNKSEDLGKDFQINTIFEKSLELDVTLKIDKGIKLDIQDVNIFVGDVEGIVVGGGRLSGKNGKFVFLGDAEIKDGSLAINGNTFELDKALIIFNDRKDYLPTVNPTLVIDSRVKVQNDELGMSINGELDALRFTITSKNGSASGNLSSLLIGDEEFSDSASATLFKTVIGSQLSQTIFRPVSNLIKNTLNISKFRIKSNILTSENQNPNAEDNRLRLGAVIEAEDNIYKDKLYWVARGTLLGDDNAENNNERNSGAFEEYDFSVEYRFKPGQSIGIGAGKLPRKAKTKADENSKNSINYHIDFKFEKKYDTLLDIFRKQ</sequence>
<keyword evidence="1" id="KW-1133">Transmembrane helix</keyword>
<evidence type="ECO:0000313" key="3">
    <source>
        <dbReference type="Proteomes" id="UP000249008"/>
    </source>
</evidence>
<dbReference type="RefSeq" id="WP_005982198.1">
    <property type="nucleotide sequence ID" value="NZ_CABKNW010000005.1"/>
</dbReference>
<dbReference type="Proteomes" id="UP000249008">
    <property type="component" value="Chromosome 1"/>
</dbReference>
<keyword evidence="1" id="KW-0472">Membrane</keyword>
<name>A0AAX2JE61_9FUSO</name>
<dbReference type="GeneID" id="78453182"/>
<keyword evidence="1" id="KW-0812">Transmembrane</keyword>
<reference evidence="2 3" key="1">
    <citation type="submission" date="2018-06" db="EMBL/GenBank/DDBJ databases">
        <authorList>
            <consortium name="Pathogen Informatics"/>
            <person name="Doyle S."/>
        </authorList>
    </citation>
    <scope>NUCLEOTIDE SEQUENCE [LARGE SCALE GENOMIC DNA]</scope>
    <source>
        <strain evidence="2 3">NCTC12112</strain>
    </source>
</reference>
<feature type="transmembrane region" description="Helical" evidence="1">
    <location>
        <begin position="12"/>
        <end position="29"/>
    </location>
</feature>
<dbReference type="EMBL" id="LS483487">
    <property type="protein sequence ID" value="SQJ04749.1"/>
    <property type="molecule type" value="Genomic_DNA"/>
</dbReference>
<protein>
    <submittedName>
        <fullName evidence="2">Uncharacterized protein involved in outer membrane biogenesis</fullName>
    </submittedName>
</protein>
<gene>
    <name evidence="2" type="ORF">NCTC12112_01877</name>
</gene>
<organism evidence="2 3">
    <name type="scientific">Fusobacterium ulcerans</name>
    <dbReference type="NCBI Taxonomy" id="861"/>
    <lineage>
        <taxon>Bacteria</taxon>
        <taxon>Fusobacteriati</taxon>
        <taxon>Fusobacteriota</taxon>
        <taxon>Fusobacteriia</taxon>
        <taxon>Fusobacteriales</taxon>
        <taxon>Fusobacteriaceae</taxon>
        <taxon>Fusobacterium</taxon>
    </lineage>
</organism>
<dbReference type="KEGG" id="ful:C4N20_00055"/>
<proteinExistence type="predicted"/>